<dbReference type="InterPro" id="IPR000834">
    <property type="entry name" value="Peptidase_M14"/>
</dbReference>
<evidence type="ECO:0000313" key="9">
    <source>
        <dbReference type="EMBL" id="PUA34886.1"/>
    </source>
</evidence>
<evidence type="ECO:0000256" key="5">
    <source>
        <dbReference type="ARBA" id="ARBA00022833"/>
    </source>
</evidence>
<gene>
    <name evidence="9" type="ORF">C8Z91_34015</name>
</gene>
<reference evidence="9 10" key="1">
    <citation type="submission" date="2018-03" db="EMBL/GenBank/DDBJ databases">
        <title>Genome sequence of Paenibacillus elgii strain AC13 an antimicrobial compound producing bacteria.</title>
        <authorList>
            <person name="Kurokawa A.S."/>
            <person name="Araujo J.F."/>
            <person name="Costa R.A."/>
            <person name="Ortega D.B."/>
            <person name="Pires A.S."/>
            <person name="Pappas G.J.Jr."/>
            <person name="Franco O.L."/>
            <person name="Barreto C."/>
            <person name="Magalhaes B.S."/>
            <person name="Kruger R.H."/>
        </authorList>
    </citation>
    <scope>NUCLEOTIDE SEQUENCE [LARGE SCALE GENOMIC DNA]</scope>
    <source>
        <strain evidence="9 10">AC13</strain>
    </source>
</reference>
<protein>
    <submittedName>
        <fullName evidence="9">Gamma-D-glutamyl-meso-diaminopimelate peptidase</fullName>
    </submittedName>
</protein>
<dbReference type="AlphaFoldDB" id="A0A2T6FSL1"/>
<organism evidence="9 10">
    <name type="scientific">Paenibacillus elgii</name>
    <dbReference type="NCBI Taxonomy" id="189691"/>
    <lineage>
        <taxon>Bacteria</taxon>
        <taxon>Bacillati</taxon>
        <taxon>Bacillota</taxon>
        <taxon>Bacilli</taxon>
        <taxon>Bacillales</taxon>
        <taxon>Paenibacillaceae</taxon>
        <taxon>Paenibacillus</taxon>
    </lineage>
</organism>
<dbReference type="PANTHER" id="PTHR11705">
    <property type="entry name" value="PROTEASE FAMILY M14 CARBOXYPEPTIDASE A,B"/>
    <property type="match status" value="1"/>
</dbReference>
<dbReference type="EMBL" id="PYHP01000099">
    <property type="protein sequence ID" value="PUA34886.1"/>
    <property type="molecule type" value="Genomic_DNA"/>
</dbReference>
<dbReference type="GO" id="GO:0008270">
    <property type="term" value="F:zinc ion binding"/>
    <property type="evidence" value="ECO:0007669"/>
    <property type="project" value="InterPro"/>
</dbReference>
<evidence type="ECO:0000256" key="4">
    <source>
        <dbReference type="ARBA" id="ARBA00022801"/>
    </source>
</evidence>
<keyword evidence="4" id="KW-0378">Hydrolase</keyword>
<dbReference type="PANTHER" id="PTHR11705:SF143">
    <property type="entry name" value="SLL0236 PROTEIN"/>
    <property type="match status" value="1"/>
</dbReference>
<evidence type="ECO:0000256" key="2">
    <source>
        <dbReference type="ARBA" id="ARBA00005988"/>
    </source>
</evidence>
<evidence type="ECO:0000313" key="10">
    <source>
        <dbReference type="Proteomes" id="UP000244184"/>
    </source>
</evidence>
<feature type="domain" description="Peptidase M14" evidence="8">
    <location>
        <begin position="32"/>
        <end position="328"/>
    </location>
</feature>
<dbReference type="RefSeq" id="WP_108535082.1">
    <property type="nucleotide sequence ID" value="NZ_PYHP01000099.1"/>
</dbReference>
<comment type="cofactor">
    <cofactor evidence="1">
        <name>Zn(2+)</name>
        <dbReference type="ChEBI" id="CHEBI:29105"/>
    </cofactor>
</comment>
<keyword evidence="5" id="KW-0862">Zinc</keyword>
<dbReference type="GO" id="GO:0004181">
    <property type="term" value="F:metallocarboxypeptidase activity"/>
    <property type="evidence" value="ECO:0007669"/>
    <property type="project" value="InterPro"/>
</dbReference>
<dbReference type="Gene3D" id="3.40.630.10">
    <property type="entry name" value="Zn peptidases"/>
    <property type="match status" value="1"/>
</dbReference>
<evidence type="ECO:0000256" key="7">
    <source>
        <dbReference type="PROSITE-ProRule" id="PRU01379"/>
    </source>
</evidence>
<sequence>MALFVATGYLGNESAFADEKPAVNKEIVSPYQTYTYDLMAEHIRKLAEAYPELIQVKPIGKTAYGKEIIAVKLGKGEASVLIDGSQHAREWMGTNLILYMIDRYAYAYEHNMKYGDYVVRELLDHCSIWFVPMVNPDGVTLQQNGPGAFPEDAKSGLLSMNGGSSDFSRWKANAQGIDINRQYPAEWTGIRYSTQYPMYKNYKGSEPAETAEAQSMIRFTYDADPEIALSYHTSGRVLYWHFHTKPENLERDRKMAATLSGMTGYSLVKPEDYPSGGGFTDWFIAQFGRPGFTAELGPYHEETALPLWAFTDIWAENQTMGLYLASEGYKLSRQRYPIETVENKLQLLESVKLYNRPNESFPTGGETPAGPVVSDARMGDWFRISTWLGTKWVHLDKASYLQGHTEKFVQEIELQDETPLFKRPGAENQEPAGMLKPQKVGTLERWNDWVLIHTWGGDFWTPYKKRTEAQ</sequence>
<evidence type="ECO:0000256" key="6">
    <source>
        <dbReference type="ARBA" id="ARBA00023049"/>
    </source>
</evidence>
<dbReference type="Proteomes" id="UP000244184">
    <property type="component" value="Unassembled WGS sequence"/>
</dbReference>
<evidence type="ECO:0000256" key="1">
    <source>
        <dbReference type="ARBA" id="ARBA00001947"/>
    </source>
</evidence>
<name>A0A2T6FSL1_9BACL</name>
<comment type="caution">
    <text evidence="9">The sequence shown here is derived from an EMBL/GenBank/DDBJ whole genome shotgun (WGS) entry which is preliminary data.</text>
</comment>
<evidence type="ECO:0000259" key="8">
    <source>
        <dbReference type="PROSITE" id="PS52035"/>
    </source>
</evidence>
<keyword evidence="6" id="KW-0482">Metalloprotease</keyword>
<dbReference type="GO" id="GO:0006508">
    <property type="term" value="P:proteolysis"/>
    <property type="evidence" value="ECO:0007669"/>
    <property type="project" value="UniProtKB-KW"/>
</dbReference>
<dbReference type="Pfam" id="PF00246">
    <property type="entry name" value="Peptidase_M14"/>
    <property type="match status" value="1"/>
</dbReference>
<proteinExistence type="inferred from homology"/>
<feature type="active site" description="Proton donor/acceptor" evidence="7">
    <location>
        <position position="295"/>
    </location>
</feature>
<keyword evidence="3" id="KW-0645">Protease</keyword>
<accession>A0A2T6FSL1</accession>
<dbReference type="SUPFAM" id="SSF53187">
    <property type="entry name" value="Zn-dependent exopeptidases"/>
    <property type="match status" value="1"/>
</dbReference>
<dbReference type="GO" id="GO:0005615">
    <property type="term" value="C:extracellular space"/>
    <property type="evidence" value="ECO:0007669"/>
    <property type="project" value="TreeGrafter"/>
</dbReference>
<comment type="similarity">
    <text evidence="2 7">Belongs to the peptidase M14 family.</text>
</comment>
<evidence type="ECO:0000256" key="3">
    <source>
        <dbReference type="ARBA" id="ARBA00022670"/>
    </source>
</evidence>
<dbReference type="SMART" id="SM00631">
    <property type="entry name" value="Zn_pept"/>
    <property type="match status" value="1"/>
</dbReference>
<dbReference type="PROSITE" id="PS52035">
    <property type="entry name" value="PEPTIDASE_M14"/>
    <property type="match status" value="1"/>
</dbReference>